<evidence type="ECO:0000256" key="2">
    <source>
        <dbReference type="ARBA" id="ARBA00022729"/>
    </source>
</evidence>
<dbReference type="GO" id="GO:0034411">
    <property type="term" value="P:cell wall (1-&gt;3)-beta-D-glucan biosynthetic process"/>
    <property type="evidence" value="ECO:0007669"/>
    <property type="project" value="TreeGrafter"/>
</dbReference>
<dbReference type="Proteomes" id="UP001054902">
    <property type="component" value="Unassembled WGS sequence"/>
</dbReference>
<feature type="transmembrane region" description="Helical" evidence="6">
    <location>
        <begin position="433"/>
        <end position="451"/>
    </location>
</feature>
<reference evidence="7 8" key="1">
    <citation type="journal article" date="2021" name="Sci. Rep.">
        <title>The genome of the diatom Chaetoceros tenuissimus carries an ancient integrated fragment of an extant virus.</title>
        <authorList>
            <person name="Hongo Y."/>
            <person name="Kimura K."/>
            <person name="Takaki Y."/>
            <person name="Yoshida Y."/>
            <person name="Baba S."/>
            <person name="Kobayashi G."/>
            <person name="Nagasaki K."/>
            <person name="Hano T."/>
            <person name="Tomaru Y."/>
        </authorList>
    </citation>
    <scope>NUCLEOTIDE SEQUENCE [LARGE SCALE GENOMIC DNA]</scope>
    <source>
        <strain evidence="7 8">NIES-3715</strain>
    </source>
</reference>
<accession>A0AAD3GZQ2</accession>
<dbReference type="GO" id="GO:0042124">
    <property type="term" value="F:1,3-beta-glucanosyltransferase activity"/>
    <property type="evidence" value="ECO:0007669"/>
    <property type="project" value="TreeGrafter"/>
</dbReference>
<dbReference type="SUPFAM" id="SSF51445">
    <property type="entry name" value="(Trans)glycosidases"/>
    <property type="match status" value="1"/>
</dbReference>
<evidence type="ECO:0000256" key="6">
    <source>
        <dbReference type="SAM" id="Phobius"/>
    </source>
</evidence>
<dbReference type="GO" id="GO:0005886">
    <property type="term" value="C:plasma membrane"/>
    <property type="evidence" value="ECO:0007669"/>
    <property type="project" value="TreeGrafter"/>
</dbReference>
<evidence type="ECO:0000256" key="3">
    <source>
        <dbReference type="ARBA" id="ARBA00023157"/>
    </source>
</evidence>
<proteinExistence type="inferred from homology"/>
<evidence type="ECO:0000256" key="1">
    <source>
        <dbReference type="ARBA" id="ARBA00007528"/>
    </source>
</evidence>
<dbReference type="PANTHER" id="PTHR31468:SF2">
    <property type="entry name" value="1,3-BETA-GLUCANOSYLTRANSFERASE GAS1"/>
    <property type="match status" value="1"/>
</dbReference>
<evidence type="ECO:0008006" key="9">
    <source>
        <dbReference type="Google" id="ProtNLM"/>
    </source>
</evidence>
<comment type="similarity">
    <text evidence="1">Belongs to the glycosyl hydrolase 72 family.</text>
</comment>
<protein>
    <recommendedName>
        <fullName evidence="9">1,3-beta-glucanosyltransferase</fullName>
    </recommendedName>
</protein>
<evidence type="ECO:0000256" key="5">
    <source>
        <dbReference type="SAM" id="MobiDB-lite"/>
    </source>
</evidence>
<name>A0AAD3GZQ2_9STRA</name>
<keyword evidence="6" id="KW-1133">Transmembrane helix</keyword>
<organism evidence="7 8">
    <name type="scientific">Chaetoceros tenuissimus</name>
    <dbReference type="NCBI Taxonomy" id="426638"/>
    <lineage>
        <taxon>Eukaryota</taxon>
        <taxon>Sar</taxon>
        <taxon>Stramenopiles</taxon>
        <taxon>Ochrophyta</taxon>
        <taxon>Bacillariophyta</taxon>
        <taxon>Coscinodiscophyceae</taxon>
        <taxon>Chaetocerotophycidae</taxon>
        <taxon>Chaetocerotales</taxon>
        <taxon>Chaetocerotaceae</taxon>
        <taxon>Chaetoceros</taxon>
    </lineage>
</organism>
<dbReference type="InterPro" id="IPR017853">
    <property type="entry name" value="GH"/>
</dbReference>
<comment type="caution">
    <text evidence="7">The sequence shown here is derived from an EMBL/GenBank/DDBJ whole genome shotgun (WGS) entry which is preliminary data.</text>
</comment>
<keyword evidence="6" id="KW-0812">Transmembrane</keyword>
<dbReference type="PANTHER" id="PTHR31468">
    <property type="entry name" value="1,3-BETA-GLUCANOSYLTRANSFERASE GAS1"/>
    <property type="match status" value="1"/>
</dbReference>
<keyword evidence="2" id="KW-0732">Signal</keyword>
<feature type="compositionally biased region" description="Polar residues" evidence="5">
    <location>
        <begin position="491"/>
        <end position="501"/>
    </location>
</feature>
<feature type="region of interest" description="Disordered" evidence="5">
    <location>
        <begin position="461"/>
        <end position="501"/>
    </location>
</feature>
<keyword evidence="3" id="KW-1015">Disulfide bond</keyword>
<keyword evidence="6" id="KW-0472">Membrane</keyword>
<dbReference type="AlphaFoldDB" id="A0AAD3GZQ2"/>
<evidence type="ECO:0000256" key="4">
    <source>
        <dbReference type="ARBA" id="ARBA00023180"/>
    </source>
</evidence>
<evidence type="ECO:0000313" key="7">
    <source>
        <dbReference type="EMBL" id="GFH45272.1"/>
    </source>
</evidence>
<keyword evidence="8" id="KW-1185">Reference proteome</keyword>
<dbReference type="Pfam" id="PF03198">
    <property type="entry name" value="Glyco_hydro_72"/>
    <property type="match status" value="1"/>
</dbReference>
<sequence>MQDDEKGLAPIVIKGYKFFNSYTGQNVLIKGIDYYPRPNAGDLDVNNVDFFTEQYRYIWERDIEQFKELGVNAVRLYSVDPQNDHSAFMCALNNGGIYALVELASGNCPTCAILSYEAPDCYPAHLKIRGQEIMREFSRYSNTLAFSAGNEVNHFVPLGKGPEWNAPCLKKFVKDMRAYKKKCDGMRHVPVGLIMADSDRKDNALYYNCQMGDDDLENAEFFGLNTYVYCDANHTKFEDSAGFKTLSESFESYNYSIPVLLTEFGCLSKSFPTVEGYQGQRSFDQAKWLGLPSVEDDFAGGFAFEYSIESANAHTPFPFKEFGEQNYGIGYLSPENCDDIKIRCDYVKTPSFYNLKSKFAAAKPLNLTMDEFTPGKWRSGRTPCPPKFPKLESFHWAAEKKIDARCPNMNEANFVCPAPCVSEQSSSNSEPSVFASLIVIIPFIVIVYYSAKVISSLSTTNTKSSVPVSDHTRALDQDESSEEAPMLEQGNGYSTFQDTIK</sequence>
<gene>
    <name evidence="7" type="ORF">CTEN210_01746</name>
</gene>
<dbReference type="EMBL" id="BLLK01000020">
    <property type="protein sequence ID" value="GFH45272.1"/>
    <property type="molecule type" value="Genomic_DNA"/>
</dbReference>
<dbReference type="InterPro" id="IPR004886">
    <property type="entry name" value="Glucanosyltransferase"/>
</dbReference>
<evidence type="ECO:0000313" key="8">
    <source>
        <dbReference type="Proteomes" id="UP001054902"/>
    </source>
</evidence>
<keyword evidence="4" id="KW-0325">Glycoprotein</keyword>
<dbReference type="Gene3D" id="3.20.20.80">
    <property type="entry name" value="Glycosidases"/>
    <property type="match status" value="1"/>
</dbReference>